<protein>
    <submittedName>
        <fullName evidence="1">Uncharacterized protein</fullName>
    </submittedName>
</protein>
<accession>A0A0K2GJG2</accession>
<evidence type="ECO:0000313" key="2">
    <source>
        <dbReference type="Proteomes" id="UP000069205"/>
    </source>
</evidence>
<reference evidence="1 2" key="1">
    <citation type="journal article" date="2015" name="Proc. Natl. Acad. Sci. U.S.A.">
        <title>Expanded metabolic versatility of ubiquitous nitrite-oxidizing bacteria from the genus Nitrospira.</title>
        <authorList>
            <person name="Koch H."/>
            <person name="Lucker S."/>
            <person name="Albertsen M."/>
            <person name="Kitzinger K."/>
            <person name="Herbold C."/>
            <person name="Spieck E."/>
            <person name="Nielsen P.H."/>
            <person name="Wagner M."/>
            <person name="Daims H."/>
        </authorList>
    </citation>
    <scope>NUCLEOTIDE SEQUENCE [LARGE SCALE GENOMIC DNA]</scope>
    <source>
        <strain evidence="1 2">NSP M-1</strain>
    </source>
</reference>
<dbReference type="EMBL" id="CP011801">
    <property type="protein sequence ID" value="ALA61081.1"/>
    <property type="molecule type" value="Genomic_DNA"/>
</dbReference>
<sequence>MVRKEEVSLNFVMPQEPVKIRNIKNVLQKLGTSLVQPVAFHRCQRLHALDGGRDEHWRRRQERPTIETLTHW</sequence>
<name>A0A0K2GJG2_NITMO</name>
<keyword evidence="2" id="KW-1185">Reference proteome</keyword>
<dbReference type="STRING" id="42253.NITMOv2_4712"/>
<organism evidence="1 2">
    <name type="scientific">Nitrospira moscoviensis</name>
    <dbReference type="NCBI Taxonomy" id="42253"/>
    <lineage>
        <taxon>Bacteria</taxon>
        <taxon>Pseudomonadati</taxon>
        <taxon>Nitrospirota</taxon>
        <taxon>Nitrospiria</taxon>
        <taxon>Nitrospirales</taxon>
        <taxon>Nitrospiraceae</taxon>
        <taxon>Nitrospira</taxon>
    </lineage>
</organism>
<dbReference type="Proteomes" id="UP000069205">
    <property type="component" value="Chromosome"/>
</dbReference>
<gene>
    <name evidence="1" type="ORF">NITMOv2_4712</name>
</gene>
<proteinExistence type="predicted"/>
<evidence type="ECO:0000313" key="1">
    <source>
        <dbReference type="EMBL" id="ALA61081.1"/>
    </source>
</evidence>
<dbReference type="AlphaFoldDB" id="A0A0K2GJG2"/>
<dbReference type="KEGG" id="nmv:NITMOv2_4712"/>